<name>A0ABQ3Z732_9ACTN</name>
<proteinExistence type="predicted"/>
<keyword evidence="3" id="KW-1185">Reference proteome</keyword>
<accession>A0ABQ3Z732</accession>
<evidence type="ECO:0000256" key="1">
    <source>
        <dbReference type="SAM" id="MobiDB-lite"/>
    </source>
</evidence>
<feature type="region of interest" description="Disordered" evidence="1">
    <location>
        <begin position="1"/>
        <end position="82"/>
    </location>
</feature>
<organism evidence="2 3">
    <name type="scientific">Paractinoplanes durhamensis</name>
    <dbReference type="NCBI Taxonomy" id="113563"/>
    <lineage>
        <taxon>Bacteria</taxon>
        <taxon>Bacillati</taxon>
        <taxon>Actinomycetota</taxon>
        <taxon>Actinomycetes</taxon>
        <taxon>Micromonosporales</taxon>
        <taxon>Micromonosporaceae</taxon>
        <taxon>Paractinoplanes</taxon>
    </lineage>
</organism>
<dbReference type="EMBL" id="BOML01000057">
    <property type="protein sequence ID" value="GIE05643.1"/>
    <property type="molecule type" value="Genomic_DNA"/>
</dbReference>
<gene>
    <name evidence="2" type="ORF">Adu01nite_69930</name>
</gene>
<comment type="caution">
    <text evidence="2">The sequence shown here is derived from an EMBL/GenBank/DDBJ whole genome shotgun (WGS) entry which is preliminary data.</text>
</comment>
<reference evidence="2 3" key="1">
    <citation type="submission" date="2021-01" db="EMBL/GenBank/DDBJ databases">
        <title>Whole genome shotgun sequence of Actinoplanes durhamensis NBRC 14914.</title>
        <authorList>
            <person name="Komaki H."/>
            <person name="Tamura T."/>
        </authorList>
    </citation>
    <scope>NUCLEOTIDE SEQUENCE [LARGE SCALE GENOMIC DNA]</scope>
    <source>
        <strain evidence="2 3">NBRC 14914</strain>
    </source>
</reference>
<evidence type="ECO:0000313" key="2">
    <source>
        <dbReference type="EMBL" id="GIE05643.1"/>
    </source>
</evidence>
<protein>
    <submittedName>
        <fullName evidence="2">Uncharacterized protein</fullName>
    </submittedName>
</protein>
<sequence>MAPGPVSRPGRRHGGARSAPDSGGDTPDLASHPAGSRNRTKARNRAGGPASGPDPPGPVNPVAWAFRPGPAGPTVGPVPAPDPNHVCTPEEFVAALNALRGGRSYKALVRACPALRPSTVGDLLTGKSTPTPETLTAFLTACGLDRAAQRPWLAARDRAVAAHLTPPPGAIRVRAAVAGRLGVHPSIRTSATVGALTAYAARDFDLDLRGLLRPGAFVLLRGGSSTGKTRALFEAVREALPDWWLVTDSAGQAGPRTVLWLDELQRCPVPAAAMRSVLAAGAIAVGTLWPDDYNCRVAPRNPGQSDVYAEQRDLLGLAHVIDVPEAFSAAERGRAEELAGGDPRLRIALRSTDAGVTQVLAAGPELIRRWANADTTDPRQCAGRAIITAALDARRAGAGTPVTSEFLAAAAPAYLTPAQRAAAPPDWLDRALDYATTRLHGAAACLTPVGAGMAVTAGYRTADFLHQHARRLRRTEPLPDTVWQALVDHHPGDTLDLADSAARRGRPETAQLLRGRLPAVERLRHLITGECHRTLVSAVIRDGFGDDPLHAALAAGGDWAELRERADRGHPGAARHLIDGLTLHGDRDALRAEMHAGTPLAAERTRSFLLVPPTGAAADAVDQAAGPEHPAR</sequence>
<evidence type="ECO:0000313" key="3">
    <source>
        <dbReference type="Proteomes" id="UP000637628"/>
    </source>
</evidence>
<dbReference type="Proteomes" id="UP000637628">
    <property type="component" value="Unassembled WGS sequence"/>
</dbReference>